<comment type="caution">
    <text evidence="1">The sequence shown here is derived from an EMBL/GenBank/DDBJ whole genome shotgun (WGS) entry which is preliminary data.</text>
</comment>
<name>A0A9D1EEU5_9FIRM</name>
<evidence type="ECO:0000313" key="2">
    <source>
        <dbReference type="Proteomes" id="UP000824201"/>
    </source>
</evidence>
<organism evidence="1 2">
    <name type="scientific">Candidatus Fimimorpha faecalis</name>
    <dbReference type="NCBI Taxonomy" id="2840824"/>
    <lineage>
        <taxon>Bacteria</taxon>
        <taxon>Bacillati</taxon>
        <taxon>Bacillota</taxon>
        <taxon>Clostridia</taxon>
        <taxon>Eubacteriales</taxon>
        <taxon>Candidatus Fimimorpha</taxon>
    </lineage>
</organism>
<evidence type="ECO:0000313" key="1">
    <source>
        <dbReference type="EMBL" id="HIR89037.1"/>
    </source>
</evidence>
<reference evidence="1" key="2">
    <citation type="journal article" date="2021" name="PeerJ">
        <title>Extensive microbial diversity within the chicken gut microbiome revealed by metagenomics and culture.</title>
        <authorList>
            <person name="Gilroy R."/>
            <person name="Ravi A."/>
            <person name="Getino M."/>
            <person name="Pursley I."/>
            <person name="Horton D.L."/>
            <person name="Alikhan N.F."/>
            <person name="Baker D."/>
            <person name="Gharbi K."/>
            <person name="Hall N."/>
            <person name="Watson M."/>
            <person name="Adriaenssens E.M."/>
            <person name="Foster-Nyarko E."/>
            <person name="Jarju S."/>
            <person name="Secka A."/>
            <person name="Antonio M."/>
            <person name="Oren A."/>
            <person name="Chaudhuri R.R."/>
            <person name="La Ragione R."/>
            <person name="Hildebrand F."/>
            <person name="Pallen M.J."/>
        </authorList>
    </citation>
    <scope>NUCLEOTIDE SEQUENCE</scope>
    <source>
        <strain evidence="1">ChiW13-3771</strain>
    </source>
</reference>
<sequence>MEAIYEDILNAEMLLIGIGEEISEQKCEKEDLRKTYSILEKLLKGKNYFILTSNTDGAIHNTKLIPMLIAAPCEENSESQWQSYMNWISCTLGHSLVILELGEGFKNPQMMRWPFERMAMVHQKSKFIRVHEKFPQIPKELGDRAVSIKMNSKDFLKELEQQL</sequence>
<dbReference type="AlphaFoldDB" id="A0A9D1EEU5"/>
<protein>
    <submittedName>
        <fullName evidence="1">Uncharacterized protein</fullName>
    </submittedName>
</protein>
<proteinExistence type="predicted"/>
<reference evidence="1" key="1">
    <citation type="submission" date="2020-10" db="EMBL/GenBank/DDBJ databases">
        <authorList>
            <person name="Gilroy R."/>
        </authorList>
    </citation>
    <scope>NUCLEOTIDE SEQUENCE</scope>
    <source>
        <strain evidence="1">ChiW13-3771</strain>
    </source>
</reference>
<dbReference type="EMBL" id="DVHN01000113">
    <property type="protein sequence ID" value="HIR89037.1"/>
    <property type="molecule type" value="Genomic_DNA"/>
</dbReference>
<gene>
    <name evidence="1" type="ORF">IAC96_08820</name>
</gene>
<dbReference type="Proteomes" id="UP000824201">
    <property type="component" value="Unassembled WGS sequence"/>
</dbReference>
<accession>A0A9D1EEU5</accession>